<dbReference type="InterPro" id="IPR011990">
    <property type="entry name" value="TPR-like_helical_dom_sf"/>
</dbReference>
<dbReference type="PANTHER" id="PTHR45641">
    <property type="entry name" value="TETRATRICOPEPTIDE REPEAT PROTEIN (AFU_ORTHOLOGUE AFUA_6G03870)"/>
    <property type="match status" value="1"/>
</dbReference>
<evidence type="ECO:0000256" key="1">
    <source>
        <dbReference type="ARBA" id="ARBA00022737"/>
    </source>
</evidence>
<dbReference type="AlphaFoldDB" id="A0A815G9U9"/>
<evidence type="ECO:0000259" key="4">
    <source>
        <dbReference type="Pfam" id="PF03496"/>
    </source>
</evidence>
<dbReference type="SUPFAM" id="SSF56399">
    <property type="entry name" value="ADP-ribosylation"/>
    <property type="match status" value="1"/>
</dbReference>
<gene>
    <name evidence="5" type="ORF">BJG266_LOCUS34132</name>
    <name evidence="6" type="ORF">QVE165_LOCUS51270</name>
</gene>
<feature type="domain" description="ADP ribosyltransferase" evidence="4">
    <location>
        <begin position="229"/>
        <end position="381"/>
    </location>
</feature>
<organism evidence="5 8">
    <name type="scientific">Adineta steineri</name>
    <dbReference type="NCBI Taxonomy" id="433720"/>
    <lineage>
        <taxon>Eukaryota</taxon>
        <taxon>Metazoa</taxon>
        <taxon>Spiralia</taxon>
        <taxon>Gnathifera</taxon>
        <taxon>Rotifera</taxon>
        <taxon>Eurotatoria</taxon>
        <taxon>Bdelloidea</taxon>
        <taxon>Adinetida</taxon>
        <taxon>Adinetidae</taxon>
        <taxon>Adineta</taxon>
    </lineage>
</organism>
<dbReference type="InterPro" id="IPR003540">
    <property type="entry name" value="ADP-ribosyltransferase"/>
</dbReference>
<keyword evidence="7" id="KW-1185">Reference proteome</keyword>
<name>A0A815G9U9_9BILA</name>
<protein>
    <recommendedName>
        <fullName evidence="4">ADP ribosyltransferase domain-containing protein</fullName>
    </recommendedName>
</protein>
<feature type="repeat" description="TPR" evidence="3">
    <location>
        <begin position="575"/>
        <end position="608"/>
    </location>
</feature>
<dbReference type="Proteomes" id="UP000663832">
    <property type="component" value="Unassembled WGS sequence"/>
</dbReference>
<proteinExistence type="predicted"/>
<feature type="repeat" description="TPR" evidence="3">
    <location>
        <begin position="533"/>
        <end position="566"/>
    </location>
</feature>
<dbReference type="Pfam" id="PF13424">
    <property type="entry name" value="TPR_12"/>
    <property type="match status" value="2"/>
</dbReference>
<dbReference type="PANTHER" id="PTHR45641:SF1">
    <property type="entry name" value="AAA+ ATPASE DOMAIN-CONTAINING PROTEIN"/>
    <property type="match status" value="1"/>
</dbReference>
<dbReference type="SUPFAM" id="SSF48452">
    <property type="entry name" value="TPR-like"/>
    <property type="match status" value="1"/>
</dbReference>
<dbReference type="PROSITE" id="PS51996">
    <property type="entry name" value="TR_MART"/>
    <property type="match status" value="1"/>
</dbReference>
<keyword evidence="2 3" id="KW-0802">TPR repeat</keyword>
<evidence type="ECO:0000313" key="7">
    <source>
        <dbReference type="Proteomes" id="UP000663832"/>
    </source>
</evidence>
<dbReference type="OrthoDB" id="7103806at2759"/>
<dbReference type="Proteomes" id="UP000663877">
    <property type="component" value="Unassembled WGS sequence"/>
</dbReference>
<dbReference type="EMBL" id="CAJNOM010001089">
    <property type="protein sequence ID" value="CAF1591093.1"/>
    <property type="molecule type" value="Genomic_DNA"/>
</dbReference>
<dbReference type="PROSITE" id="PS50293">
    <property type="entry name" value="TPR_REGION"/>
    <property type="match status" value="2"/>
</dbReference>
<dbReference type="Pfam" id="PF13176">
    <property type="entry name" value="TPR_7"/>
    <property type="match status" value="1"/>
</dbReference>
<comment type="caution">
    <text evidence="5">The sequence shown here is derived from an EMBL/GenBank/DDBJ whole genome shotgun (WGS) entry which is preliminary data.</text>
</comment>
<dbReference type="SMART" id="SM00028">
    <property type="entry name" value="TPR"/>
    <property type="match status" value="5"/>
</dbReference>
<accession>A0A815G9U9</accession>
<reference evidence="5" key="1">
    <citation type="submission" date="2021-02" db="EMBL/GenBank/DDBJ databases">
        <authorList>
            <person name="Nowell W R."/>
        </authorList>
    </citation>
    <scope>NUCLEOTIDE SEQUENCE</scope>
</reference>
<feature type="repeat" description="TPR" evidence="3">
    <location>
        <begin position="449"/>
        <end position="482"/>
    </location>
</feature>
<evidence type="ECO:0000313" key="5">
    <source>
        <dbReference type="EMBL" id="CAF1335743.1"/>
    </source>
</evidence>
<dbReference type="GO" id="GO:0005576">
    <property type="term" value="C:extracellular region"/>
    <property type="evidence" value="ECO:0007669"/>
    <property type="project" value="InterPro"/>
</dbReference>
<evidence type="ECO:0000313" key="8">
    <source>
        <dbReference type="Proteomes" id="UP000663877"/>
    </source>
</evidence>
<dbReference type="Gene3D" id="3.90.176.10">
    <property type="entry name" value="Toxin ADP-ribosyltransferase, Chain A, domain 1"/>
    <property type="match status" value="1"/>
</dbReference>
<dbReference type="Gene3D" id="1.25.40.10">
    <property type="entry name" value="Tetratricopeptide repeat domain"/>
    <property type="match status" value="2"/>
</dbReference>
<sequence length="630" mass="73410">MDKMKSLLLTRKSSGTKGAVAQEFLLIWLDSNIDTRTKYSQNVVTQLGNVINNVKISTDNGHCLQLIQSMTDDKICMVVSGTLGQQIVPRVHNMSQVYAIFVFCANKTRHEQWAKDWSKIKAVCTDVDSICHVLRKVLQESEQNIFITTNENLTHKTINKLDSSYMYTQILKEILLTIKFSEEHMKEFIYCCREQFRKNNHELDNIERFEREYHKKSPLWWYTCECFLYPMVNRALRLMDVDMIIKMGFFIADLDRQIQQLYSTQLNKNQFNKHFMVYRGQGMSKEDFEHLKKNEGGLMSFNNFLFTSMNYNDCLKFAKRAMNTPDLVGIQFAMSINASRSSVPFASVKDVSYYNDSDDIIFPMNTVFRIHTIKSIEKNNRLFQVDMELTSDTDKDLSIVGDRIREEISLDQNEWCKLGHLLCKMGKSDKARKIYETLLEQTNDDTEKGYIYEQIGLVKYNQGEYDEALKFYKKSLEIQQKNLPPNHPNLALCYKRIGLVYNNMRKFPKALLSYNTALEIQQKSLPANHPDLASSYSDIGKVYNDMEEYSKALSYYEKAAEIQQKTLPPDHPDLASSYGNIGSVYENLKKFSKACSFYERAVDIGQQSLPSDHPNLHQWRKNLEHIKKKL</sequence>
<dbReference type="InterPro" id="IPR019734">
    <property type="entry name" value="TPR_rpt"/>
</dbReference>
<evidence type="ECO:0000256" key="3">
    <source>
        <dbReference type="PROSITE-ProRule" id="PRU00339"/>
    </source>
</evidence>
<evidence type="ECO:0000256" key="2">
    <source>
        <dbReference type="ARBA" id="ARBA00022803"/>
    </source>
</evidence>
<feature type="repeat" description="TPR" evidence="3">
    <location>
        <begin position="491"/>
        <end position="524"/>
    </location>
</feature>
<dbReference type="PROSITE" id="PS50005">
    <property type="entry name" value="TPR"/>
    <property type="match status" value="4"/>
</dbReference>
<evidence type="ECO:0000313" key="6">
    <source>
        <dbReference type="EMBL" id="CAF1591093.1"/>
    </source>
</evidence>
<keyword evidence="1" id="KW-0677">Repeat</keyword>
<dbReference type="EMBL" id="CAJNOI010000723">
    <property type="protein sequence ID" value="CAF1335743.1"/>
    <property type="molecule type" value="Genomic_DNA"/>
</dbReference>
<dbReference type="Pfam" id="PF03496">
    <property type="entry name" value="ADPrib_exo_Tox"/>
    <property type="match status" value="1"/>
</dbReference>